<evidence type="ECO:0000256" key="7">
    <source>
        <dbReference type="ARBA" id="ARBA00023061"/>
    </source>
</evidence>
<keyword evidence="6" id="KW-0210">Decarboxylase</keyword>
<keyword evidence="8" id="KW-0456">Lyase</keyword>
<dbReference type="Proteomes" id="UP000199663">
    <property type="component" value="Unassembled WGS sequence"/>
</dbReference>
<name>A0A1H3RK58_9BACT</name>
<dbReference type="RefSeq" id="WP_092655423.1">
    <property type="nucleotide sequence ID" value="NZ_FNQC01000008.1"/>
</dbReference>
<sequence>MKFTMTLAILLLFSQLEAQVLHVGSMDEMGKNGFQPTVSIDSLLQDKNTLYGMGPYGFMQGEITIVKGQPFVAYADENGQLIVRKDPKAKAPFFVYAYVRDWKEFEINAEIIDQKSLEMAIRELAQKQGFDTSTPFPFRIVTEMEELAIHVVAPRSSNIPGFKEGVNSVKYVFNKISGEILGFYSEQSQGIYTAKDSNIHLHFISSDQSKMGHVNHIRISEKQKTKVLLPFSPMQGDKLSFNTIDTDFSKGRLTNEQNITISDLEKFHGHLCDGLVVGALAMQQAMTVLYPNQPIDRTNLRIVSKPSPCLYSKVKASKIVQFLNFMQHTSRCPHMGFPCL</sequence>
<evidence type="ECO:0000313" key="12">
    <source>
        <dbReference type="Proteomes" id="UP000199663"/>
    </source>
</evidence>
<evidence type="ECO:0000256" key="6">
    <source>
        <dbReference type="ARBA" id="ARBA00022793"/>
    </source>
</evidence>
<evidence type="ECO:0000256" key="3">
    <source>
        <dbReference type="ARBA" id="ARBA00007106"/>
    </source>
</evidence>
<feature type="domain" description="Formylmethanofuran dehydrogenase subunit E" evidence="10">
    <location>
        <begin position="267"/>
        <end position="310"/>
    </location>
</feature>
<evidence type="ECO:0000256" key="4">
    <source>
        <dbReference type="ARBA" id="ARBA00013204"/>
    </source>
</evidence>
<evidence type="ECO:0000256" key="2">
    <source>
        <dbReference type="ARBA" id="ARBA00005170"/>
    </source>
</evidence>
<dbReference type="SUPFAM" id="SSF117856">
    <property type="entry name" value="AF0104/ALDC/Ptd012-like"/>
    <property type="match status" value="1"/>
</dbReference>
<evidence type="ECO:0000256" key="9">
    <source>
        <dbReference type="SAM" id="SignalP"/>
    </source>
</evidence>
<evidence type="ECO:0000256" key="8">
    <source>
        <dbReference type="ARBA" id="ARBA00023239"/>
    </source>
</evidence>
<comment type="catalytic activity">
    <reaction evidence="1">
        <text>(2S)-2-acetolactate + H(+) = (R)-acetoin + CO2</text>
        <dbReference type="Rhea" id="RHEA:21580"/>
        <dbReference type="ChEBI" id="CHEBI:15378"/>
        <dbReference type="ChEBI" id="CHEBI:15686"/>
        <dbReference type="ChEBI" id="CHEBI:16526"/>
        <dbReference type="ChEBI" id="CHEBI:58476"/>
        <dbReference type="EC" id="4.1.1.5"/>
    </reaction>
</comment>
<accession>A0A1H3RK58</accession>
<keyword evidence="12" id="KW-1185">Reference proteome</keyword>
<evidence type="ECO:0000256" key="5">
    <source>
        <dbReference type="ARBA" id="ARBA00020164"/>
    </source>
</evidence>
<dbReference type="SUPFAM" id="SSF143555">
    <property type="entry name" value="FwdE-like"/>
    <property type="match status" value="1"/>
</dbReference>
<feature type="non-terminal residue" evidence="11">
    <location>
        <position position="340"/>
    </location>
</feature>
<dbReference type="Pfam" id="PF02663">
    <property type="entry name" value="FmdE"/>
    <property type="match status" value="1"/>
</dbReference>
<keyword evidence="9" id="KW-0732">Signal</keyword>
<comment type="caution">
    <text evidence="11">The sequence shown here is derived from an EMBL/GenBank/DDBJ whole genome shotgun (WGS) entry which is preliminary data.</text>
</comment>
<gene>
    <name evidence="11" type="ORF">SAMN05444412_108181</name>
</gene>
<comment type="pathway">
    <text evidence="2">Polyol metabolism; (R,R)-butane-2,3-diol biosynthesis; (R,R)-butane-2,3-diol from pyruvate: step 2/3.</text>
</comment>
<comment type="similarity">
    <text evidence="3">Belongs to the alpha-acetolactate decarboxylase family.</text>
</comment>
<proteinExistence type="inferred from homology"/>
<dbReference type="PANTHER" id="PTHR35524:SF1">
    <property type="entry name" value="ALPHA-ACETOLACTATE DECARBOXYLASE"/>
    <property type="match status" value="1"/>
</dbReference>
<dbReference type="Pfam" id="PF03306">
    <property type="entry name" value="AAL_decarboxy"/>
    <property type="match status" value="1"/>
</dbReference>
<dbReference type="EC" id="4.1.1.5" evidence="4"/>
<protein>
    <recommendedName>
        <fullName evidence="5">Alpha-acetolactate decarboxylase</fullName>
        <ecNumber evidence="4">4.1.1.5</ecNumber>
    </recommendedName>
</protein>
<dbReference type="InterPro" id="IPR003814">
    <property type="entry name" value="FmdEsu_dom"/>
</dbReference>
<dbReference type="Gene3D" id="3.30.1330.130">
    <property type="match status" value="1"/>
</dbReference>
<keyword evidence="7" id="KW-0005">Acetoin biosynthesis</keyword>
<evidence type="ECO:0000259" key="10">
    <source>
        <dbReference type="Pfam" id="PF02663"/>
    </source>
</evidence>
<dbReference type="Gene3D" id="3.30.1330.80">
    <property type="entry name" value="Hypothetical protein, similar to alpha- acetolactate decarboxylase, domain 2"/>
    <property type="match status" value="1"/>
</dbReference>
<feature type="chain" id="PRO_5045900169" description="Alpha-acetolactate decarboxylase" evidence="9">
    <location>
        <begin position="19"/>
        <end position="340"/>
    </location>
</feature>
<feature type="signal peptide" evidence="9">
    <location>
        <begin position="1"/>
        <end position="18"/>
    </location>
</feature>
<evidence type="ECO:0000313" key="11">
    <source>
        <dbReference type="EMBL" id="SDZ26124.1"/>
    </source>
</evidence>
<reference evidence="11 12" key="1">
    <citation type="submission" date="2016-10" db="EMBL/GenBank/DDBJ databases">
        <authorList>
            <person name="Varghese N."/>
            <person name="Submissions S."/>
        </authorList>
    </citation>
    <scope>NUCLEOTIDE SEQUENCE [LARGE SCALE GENOMIC DNA]</scope>
    <source>
        <strain evidence="11 12">DSM 17997</strain>
    </source>
</reference>
<dbReference type="InterPro" id="IPR005128">
    <property type="entry name" value="Acetolactate_a_deCO2ase"/>
</dbReference>
<organism evidence="11 12">
    <name type="scientific">Rhodonellum ikkaensis</name>
    <dbReference type="NCBI Taxonomy" id="336829"/>
    <lineage>
        <taxon>Bacteria</taxon>
        <taxon>Pseudomonadati</taxon>
        <taxon>Bacteroidota</taxon>
        <taxon>Cytophagia</taxon>
        <taxon>Cytophagales</taxon>
        <taxon>Cytophagaceae</taxon>
        <taxon>Rhodonellum</taxon>
    </lineage>
</organism>
<dbReference type="EMBL" id="FNQC01000008">
    <property type="protein sequence ID" value="SDZ26124.1"/>
    <property type="molecule type" value="Genomic_DNA"/>
</dbReference>
<evidence type="ECO:0000256" key="1">
    <source>
        <dbReference type="ARBA" id="ARBA00001784"/>
    </source>
</evidence>
<dbReference type="PANTHER" id="PTHR35524">
    <property type="entry name" value="ALPHA-ACETOLACTATE DECARBOXYLASE"/>
    <property type="match status" value="1"/>
</dbReference>